<protein>
    <submittedName>
        <fullName evidence="3">GH-E family nuclease</fullName>
    </submittedName>
</protein>
<feature type="compositionally biased region" description="Basic and acidic residues" evidence="1">
    <location>
        <begin position="16"/>
        <end position="32"/>
    </location>
</feature>
<proteinExistence type="predicted"/>
<dbReference type="GeneID" id="300786435"/>
<feature type="region of interest" description="Disordered" evidence="1">
    <location>
        <begin position="1"/>
        <end position="49"/>
    </location>
</feature>
<keyword evidence="4" id="KW-1185">Reference proteome</keyword>
<comment type="caution">
    <text evidence="3">The sequence shown here is derived from an EMBL/GenBank/DDBJ whole genome shotgun (WGS) entry which is preliminary data.</text>
</comment>
<name>A0ABD5NQI6_9EURY</name>
<gene>
    <name evidence="3" type="ORF">ACFOUR_13520</name>
</gene>
<feature type="domain" description="Toxin YqcG C-terminal" evidence="2">
    <location>
        <begin position="1"/>
        <end position="30"/>
    </location>
</feature>
<dbReference type="AlphaFoldDB" id="A0ABD5NQI6"/>
<dbReference type="EMBL" id="JBHSAQ010000012">
    <property type="protein sequence ID" value="MFC3959379.1"/>
    <property type="molecule type" value="Genomic_DNA"/>
</dbReference>
<evidence type="ECO:0000259" key="2">
    <source>
        <dbReference type="Pfam" id="PF14410"/>
    </source>
</evidence>
<dbReference type="InterPro" id="IPR026835">
    <property type="entry name" value="YqcG_C"/>
</dbReference>
<evidence type="ECO:0000313" key="4">
    <source>
        <dbReference type="Proteomes" id="UP001595846"/>
    </source>
</evidence>
<evidence type="ECO:0000256" key="1">
    <source>
        <dbReference type="SAM" id="MobiDB-lite"/>
    </source>
</evidence>
<organism evidence="3 4">
    <name type="scientific">Halovivax cerinus</name>
    <dbReference type="NCBI Taxonomy" id="1487865"/>
    <lineage>
        <taxon>Archaea</taxon>
        <taxon>Methanobacteriati</taxon>
        <taxon>Methanobacteriota</taxon>
        <taxon>Stenosarchaea group</taxon>
        <taxon>Halobacteria</taxon>
        <taxon>Halobacteriales</taxon>
        <taxon>Natrialbaceae</taxon>
        <taxon>Halovivax</taxon>
    </lineage>
</organism>
<accession>A0ABD5NQI6</accession>
<dbReference type="RefSeq" id="WP_382274555.1">
    <property type="nucleotide sequence ID" value="NZ_CP101824.1"/>
</dbReference>
<reference evidence="3 4" key="1">
    <citation type="journal article" date="2019" name="Int. J. Syst. Evol. Microbiol.">
        <title>The Global Catalogue of Microorganisms (GCM) 10K type strain sequencing project: providing services to taxonomists for standard genome sequencing and annotation.</title>
        <authorList>
            <consortium name="The Broad Institute Genomics Platform"/>
            <consortium name="The Broad Institute Genome Sequencing Center for Infectious Disease"/>
            <person name="Wu L."/>
            <person name="Ma J."/>
        </authorList>
    </citation>
    <scope>NUCLEOTIDE SEQUENCE [LARGE SCALE GENOMIC DNA]</scope>
    <source>
        <strain evidence="3 4">IBRC-M 10256</strain>
    </source>
</reference>
<evidence type="ECO:0000313" key="3">
    <source>
        <dbReference type="EMBL" id="MFC3959379.1"/>
    </source>
</evidence>
<dbReference type="Proteomes" id="UP001595846">
    <property type="component" value="Unassembled WGS sequence"/>
</dbReference>
<dbReference type="Pfam" id="PF14410">
    <property type="entry name" value="GH-E"/>
    <property type="match status" value="1"/>
</dbReference>
<sequence length="49" mass="5844">MSEERFLEECQNTEHYQPEAPKENMSRKHEGRGGYWKETFGRLQEGGKQ</sequence>